<dbReference type="PANTHER" id="PTHR42760:SF133">
    <property type="entry name" value="3-OXOACYL-[ACYL-CARRIER-PROTEIN] REDUCTASE"/>
    <property type="match status" value="1"/>
</dbReference>
<dbReference type="InterPro" id="IPR002347">
    <property type="entry name" value="SDR_fam"/>
</dbReference>
<dbReference type="SUPFAM" id="SSF51735">
    <property type="entry name" value="NAD(P)-binding Rossmann-fold domains"/>
    <property type="match status" value="1"/>
</dbReference>
<dbReference type="HOGENOM" id="CLU_010194_1_3_0"/>
<dbReference type="GO" id="GO:0016616">
    <property type="term" value="F:oxidoreductase activity, acting on the CH-OH group of donors, NAD or NADP as acceptor"/>
    <property type="evidence" value="ECO:0007669"/>
    <property type="project" value="TreeGrafter"/>
</dbReference>
<dbReference type="PRINTS" id="PR00081">
    <property type="entry name" value="GDHRDH"/>
</dbReference>
<dbReference type="RefSeq" id="WP_014436238.1">
    <property type="nucleotide sequence ID" value="NC_017080.1"/>
</dbReference>
<dbReference type="AlphaFoldDB" id="I0ICN0"/>
<dbReference type="OrthoDB" id="9803333at2"/>
<dbReference type="PRINTS" id="PR00080">
    <property type="entry name" value="SDRFAMILY"/>
</dbReference>
<sequence>MPTPTPSPTPRTALITGGTRGIGRGIADALAAKGFGLAITGRRPRTDVENVLEELRSAGAASVSYHASDVADLAAHEPLVARVVEAHGRLDCLVNNAGIAPDVRADILDAGGDSFDRLIDVNLKGPYFLTQAAAKRMIRQAEGDDAFEGVIVNVGSISATVASVNRGDYCISKAGVAMSTALWAARLGEHRIGVFEVRPGVTATDMTAGVKDKYDKLFADGLTAVKRWGDPADTGTVVAAMCAGGWLYATGSTVMVDGGLTIPRL</sequence>
<protein>
    <submittedName>
        <fullName evidence="3">Putative oxidoreductase</fullName>
    </submittedName>
</protein>
<evidence type="ECO:0000313" key="3">
    <source>
        <dbReference type="EMBL" id="BAM03018.1"/>
    </source>
</evidence>
<evidence type="ECO:0000313" key="4">
    <source>
        <dbReference type="Proteomes" id="UP000007881"/>
    </source>
</evidence>
<name>I0ICN0_PHYMF</name>
<dbReference type="PATRIC" id="fig|1142394.8.peg.890"/>
<dbReference type="STRING" id="1142394.PSMK_08590"/>
<evidence type="ECO:0000256" key="2">
    <source>
        <dbReference type="ARBA" id="ARBA00023002"/>
    </source>
</evidence>
<keyword evidence="4" id="KW-1185">Reference proteome</keyword>
<dbReference type="NCBIfam" id="NF009386">
    <property type="entry name" value="PRK12745.1"/>
    <property type="match status" value="1"/>
</dbReference>
<dbReference type="Proteomes" id="UP000007881">
    <property type="component" value="Chromosome"/>
</dbReference>
<gene>
    <name evidence="3" type="ordered locus">PSMK_08590</name>
</gene>
<dbReference type="Pfam" id="PF13561">
    <property type="entry name" value="adh_short_C2"/>
    <property type="match status" value="1"/>
</dbReference>
<organism evidence="3 4">
    <name type="scientific">Phycisphaera mikurensis (strain NBRC 102666 / KCTC 22515 / FYK2301M01)</name>
    <dbReference type="NCBI Taxonomy" id="1142394"/>
    <lineage>
        <taxon>Bacteria</taxon>
        <taxon>Pseudomonadati</taxon>
        <taxon>Planctomycetota</taxon>
        <taxon>Phycisphaerae</taxon>
        <taxon>Phycisphaerales</taxon>
        <taxon>Phycisphaeraceae</taxon>
        <taxon>Phycisphaera</taxon>
    </lineage>
</organism>
<dbReference type="FunFam" id="3.40.50.720:FF:000084">
    <property type="entry name" value="Short-chain dehydrogenase reductase"/>
    <property type="match status" value="1"/>
</dbReference>
<dbReference type="GO" id="GO:0048038">
    <property type="term" value="F:quinone binding"/>
    <property type="evidence" value="ECO:0007669"/>
    <property type="project" value="TreeGrafter"/>
</dbReference>
<dbReference type="EMBL" id="AP012338">
    <property type="protein sequence ID" value="BAM03018.1"/>
    <property type="molecule type" value="Genomic_DNA"/>
</dbReference>
<dbReference type="InterPro" id="IPR036291">
    <property type="entry name" value="NAD(P)-bd_dom_sf"/>
</dbReference>
<comment type="similarity">
    <text evidence="1">Belongs to the short-chain dehydrogenases/reductases (SDR) family.</text>
</comment>
<proteinExistence type="inferred from homology"/>
<dbReference type="KEGG" id="phm:PSMK_08590"/>
<reference evidence="3 4" key="1">
    <citation type="submission" date="2012-02" db="EMBL/GenBank/DDBJ databases">
        <title>Complete genome sequence of Phycisphaera mikurensis NBRC 102666.</title>
        <authorList>
            <person name="Ankai A."/>
            <person name="Hosoyama A."/>
            <person name="Terui Y."/>
            <person name="Sekine M."/>
            <person name="Fukai R."/>
            <person name="Kato Y."/>
            <person name="Nakamura S."/>
            <person name="Yamada-Narita S."/>
            <person name="Kawakoshi A."/>
            <person name="Fukunaga Y."/>
            <person name="Yamazaki S."/>
            <person name="Fujita N."/>
        </authorList>
    </citation>
    <scope>NUCLEOTIDE SEQUENCE [LARGE SCALE GENOMIC DNA]</scope>
    <source>
        <strain evidence="4">NBRC 102666 / KCTC 22515 / FYK2301M01</strain>
    </source>
</reference>
<dbReference type="GO" id="GO:0006633">
    <property type="term" value="P:fatty acid biosynthetic process"/>
    <property type="evidence" value="ECO:0007669"/>
    <property type="project" value="TreeGrafter"/>
</dbReference>
<keyword evidence="2" id="KW-0560">Oxidoreductase</keyword>
<dbReference type="PANTHER" id="PTHR42760">
    <property type="entry name" value="SHORT-CHAIN DEHYDROGENASES/REDUCTASES FAMILY MEMBER"/>
    <property type="match status" value="1"/>
</dbReference>
<dbReference type="eggNOG" id="COG1028">
    <property type="taxonomic scope" value="Bacteria"/>
</dbReference>
<accession>I0ICN0</accession>
<evidence type="ECO:0000256" key="1">
    <source>
        <dbReference type="ARBA" id="ARBA00006484"/>
    </source>
</evidence>
<dbReference type="Gene3D" id="3.40.50.720">
    <property type="entry name" value="NAD(P)-binding Rossmann-like Domain"/>
    <property type="match status" value="1"/>
</dbReference>